<organism evidence="2 3">
    <name type="scientific">Legionella cherrii</name>
    <dbReference type="NCBI Taxonomy" id="28084"/>
    <lineage>
        <taxon>Bacteria</taxon>
        <taxon>Pseudomonadati</taxon>
        <taxon>Pseudomonadota</taxon>
        <taxon>Gammaproteobacteria</taxon>
        <taxon>Legionellales</taxon>
        <taxon>Legionellaceae</taxon>
        <taxon>Legionella</taxon>
    </lineage>
</organism>
<evidence type="ECO:0000313" key="2">
    <source>
        <dbReference type="EMBL" id="KTC79994.1"/>
    </source>
</evidence>
<comment type="caution">
    <text evidence="2">The sequence shown here is derived from an EMBL/GenBank/DDBJ whole genome shotgun (WGS) entry which is preliminary data.</text>
</comment>
<dbReference type="OrthoDB" id="5636612at2"/>
<dbReference type="RefSeq" id="WP_058387841.1">
    <property type="nucleotide sequence ID" value="NZ_LNXW01000013.1"/>
</dbReference>
<protein>
    <submittedName>
        <fullName evidence="2">Uncharacterized protein</fullName>
    </submittedName>
</protein>
<feature type="coiled-coil region" evidence="1">
    <location>
        <begin position="191"/>
        <end position="271"/>
    </location>
</feature>
<name>A0A0W0S9G1_9GAMM</name>
<evidence type="ECO:0000313" key="3">
    <source>
        <dbReference type="Proteomes" id="UP000054921"/>
    </source>
</evidence>
<dbReference type="AlphaFoldDB" id="A0A0W0S9G1"/>
<proteinExistence type="predicted"/>
<dbReference type="EMBL" id="LNXW01000013">
    <property type="protein sequence ID" value="KTC79994.1"/>
    <property type="molecule type" value="Genomic_DNA"/>
</dbReference>
<reference evidence="2 3" key="1">
    <citation type="submission" date="2015-11" db="EMBL/GenBank/DDBJ databases">
        <title>Genomic analysis of 38 Legionella species identifies large and diverse effector repertoires.</title>
        <authorList>
            <person name="Burstein D."/>
            <person name="Amaro F."/>
            <person name="Zusman T."/>
            <person name="Lifshitz Z."/>
            <person name="Cohen O."/>
            <person name="Gilbert J.A."/>
            <person name="Pupko T."/>
            <person name="Shuman H.A."/>
            <person name="Segal G."/>
        </authorList>
    </citation>
    <scope>NUCLEOTIDE SEQUENCE [LARGE SCALE GENOMIC DNA]</scope>
    <source>
        <strain evidence="2 3">ORW</strain>
    </source>
</reference>
<dbReference type="Proteomes" id="UP000054921">
    <property type="component" value="Unassembled WGS sequence"/>
</dbReference>
<keyword evidence="1" id="KW-0175">Coiled coil</keyword>
<sequence>MLTDTILDKAAATLSSYGENTKIDPDFAKYKKGIKNALIEFIMHCKEKLPIVQQLEYIAKEMEDKPNNMSATIDEQSDKKRTWTLAFALAALAIERKNDLPKDHQEIAPIDTLLAGLSNGWIKGFKFNSVAINDVLNGMKDWIQKYDINQNNQTRHEILLALYAAACAFEAKILSAGLLARPYKNDILIIKNLIANKFSELKQQLERESRQEKQIHDAFQKLISKEEVLYQQLKEQLVLLKKQQEQKQQELDTAEEKCARLDKLQQLLNRQPSEGNDKEKEEQEKMKLFWKEYSTQPKFEQLLADLEVPEQERPGWHQYFNYQHGSYLKQAAAAFWTGNWGPSKGWGGIASNTISVNVLLSKINAAKEPLTAIQPQIKKQKLIPDAERPCQLIDDIEKELKNLIGLKKMEMDPLKAQLLDVMEHKKTNTLEKINSDIEAFKKNLEQQNETVKSLKEIHKKIEIMKKHTDCTDVEKAFGLFLNEAVNTISYTQQPLPSNLPTAEKILALEQSIDRALNNVQGLQLSLNHMVKASRSQESNVIQLVTEFVKSKEATWGHTLLSFFSPAYRTMFDELKNAVTLNSPEESFNQVKAVLGITYETSKKIEINSQFKKLKEKAEEALCEEIPFNRQSS</sequence>
<gene>
    <name evidence="2" type="ORF">Lche_2014</name>
</gene>
<dbReference type="PATRIC" id="fig|28084.5.peg.2185"/>
<feature type="coiled-coil region" evidence="1">
    <location>
        <begin position="430"/>
        <end position="464"/>
    </location>
</feature>
<evidence type="ECO:0000256" key="1">
    <source>
        <dbReference type="SAM" id="Coils"/>
    </source>
</evidence>
<accession>A0A0W0S9G1</accession>